<keyword evidence="4" id="KW-1185">Reference proteome</keyword>
<evidence type="ECO:0000256" key="2">
    <source>
        <dbReference type="SAM" id="Phobius"/>
    </source>
</evidence>
<protein>
    <submittedName>
        <fullName evidence="3">Uncharacterized protein</fullName>
    </submittedName>
</protein>
<feature type="compositionally biased region" description="Acidic residues" evidence="1">
    <location>
        <begin position="206"/>
        <end position="225"/>
    </location>
</feature>
<feature type="compositionally biased region" description="Low complexity" evidence="1">
    <location>
        <begin position="226"/>
        <end position="236"/>
    </location>
</feature>
<feature type="compositionally biased region" description="Low complexity" evidence="1">
    <location>
        <begin position="282"/>
        <end position="291"/>
    </location>
</feature>
<feature type="transmembrane region" description="Helical" evidence="2">
    <location>
        <begin position="123"/>
        <end position="143"/>
    </location>
</feature>
<keyword evidence="2" id="KW-1133">Transmembrane helix</keyword>
<feature type="compositionally biased region" description="Polar residues" evidence="1">
    <location>
        <begin position="308"/>
        <end position="318"/>
    </location>
</feature>
<sequence>MQVSALVSVIKPTPGQPPEVATSATVEMVNNTEPLVTRATATGVMTQKGGTPEVTTAEGETSEVMTPVLTTRQRSTNTTTTTIQRMTRKMISRTTRKMTSIKTLRMKSKQQISVELTDPPSRMWIILILCLIFITLLILLVSACRKLQEFGSQGSYYPCHLARERYVNAEEGEGTEDGQPRAMRQVFLSAVCRMLPWRSSLLLGNDEGDEVAESEEEGGGEEGVEGEVVQGTGSSEAQPEGEGDQEDADHSDSDDYSSLGGLDLRERAVQEEESEEKGQEEGSGSQPSEGDSPGHHSPSGDELLSDIHSFSGTAQWSDTNHDITAL</sequence>
<dbReference type="Proteomes" id="UP000287033">
    <property type="component" value="Unassembled WGS sequence"/>
</dbReference>
<feature type="compositionally biased region" description="Basic and acidic residues" evidence="1">
    <location>
        <begin position="263"/>
        <end position="280"/>
    </location>
</feature>
<comment type="caution">
    <text evidence="3">The sequence shown here is derived from an EMBL/GenBank/DDBJ whole genome shotgun (WGS) entry which is preliminary data.</text>
</comment>
<proteinExistence type="predicted"/>
<keyword evidence="2" id="KW-0472">Membrane</keyword>
<evidence type="ECO:0000313" key="3">
    <source>
        <dbReference type="EMBL" id="GCC39677.1"/>
    </source>
</evidence>
<dbReference type="EMBL" id="BEZZ01028192">
    <property type="protein sequence ID" value="GCC39677.1"/>
    <property type="molecule type" value="Genomic_DNA"/>
</dbReference>
<dbReference type="AlphaFoldDB" id="A0A401TAN0"/>
<organism evidence="3 4">
    <name type="scientific">Chiloscyllium punctatum</name>
    <name type="common">Brownbanded bambooshark</name>
    <name type="synonym">Hemiscyllium punctatum</name>
    <dbReference type="NCBI Taxonomy" id="137246"/>
    <lineage>
        <taxon>Eukaryota</taxon>
        <taxon>Metazoa</taxon>
        <taxon>Chordata</taxon>
        <taxon>Craniata</taxon>
        <taxon>Vertebrata</taxon>
        <taxon>Chondrichthyes</taxon>
        <taxon>Elasmobranchii</taxon>
        <taxon>Galeomorphii</taxon>
        <taxon>Galeoidea</taxon>
        <taxon>Orectolobiformes</taxon>
        <taxon>Hemiscylliidae</taxon>
        <taxon>Chiloscyllium</taxon>
    </lineage>
</organism>
<feature type="region of interest" description="Disordered" evidence="1">
    <location>
        <begin position="205"/>
        <end position="326"/>
    </location>
</feature>
<evidence type="ECO:0000256" key="1">
    <source>
        <dbReference type="SAM" id="MobiDB-lite"/>
    </source>
</evidence>
<evidence type="ECO:0000313" key="4">
    <source>
        <dbReference type="Proteomes" id="UP000287033"/>
    </source>
</evidence>
<keyword evidence="2" id="KW-0812">Transmembrane</keyword>
<gene>
    <name evidence="3" type="ORF">chiPu_0023857</name>
</gene>
<name>A0A401TAN0_CHIPU</name>
<reference evidence="3 4" key="1">
    <citation type="journal article" date="2018" name="Nat. Ecol. Evol.">
        <title>Shark genomes provide insights into elasmobranch evolution and the origin of vertebrates.</title>
        <authorList>
            <person name="Hara Y"/>
            <person name="Yamaguchi K"/>
            <person name="Onimaru K"/>
            <person name="Kadota M"/>
            <person name="Koyanagi M"/>
            <person name="Keeley SD"/>
            <person name="Tatsumi K"/>
            <person name="Tanaka K"/>
            <person name="Motone F"/>
            <person name="Kageyama Y"/>
            <person name="Nozu R"/>
            <person name="Adachi N"/>
            <person name="Nishimura O"/>
            <person name="Nakagawa R"/>
            <person name="Tanegashima C"/>
            <person name="Kiyatake I"/>
            <person name="Matsumoto R"/>
            <person name="Murakumo K"/>
            <person name="Nishida K"/>
            <person name="Terakita A"/>
            <person name="Kuratani S"/>
            <person name="Sato K"/>
            <person name="Hyodo S Kuraku.S."/>
        </authorList>
    </citation>
    <scope>NUCLEOTIDE SEQUENCE [LARGE SCALE GENOMIC DNA]</scope>
</reference>
<accession>A0A401TAN0</accession>